<protein>
    <submittedName>
        <fullName evidence="2">Uncharacterized protein</fullName>
    </submittedName>
</protein>
<dbReference type="AlphaFoldDB" id="A0AB37YKX0"/>
<name>A0AB37YKX0_9BACI</name>
<sequence>MKKRTTLFSYLFLFIAVIAVII</sequence>
<accession>A0AB37YKX0</accession>
<keyword evidence="1" id="KW-0812">Transmembrane</keyword>
<organism evidence="2 3">
    <name type="scientific">Bacillus wiedmannii</name>
    <dbReference type="NCBI Taxonomy" id="1890302"/>
    <lineage>
        <taxon>Bacteria</taxon>
        <taxon>Bacillati</taxon>
        <taxon>Bacillota</taxon>
        <taxon>Bacilli</taxon>
        <taxon>Bacillales</taxon>
        <taxon>Bacillaceae</taxon>
        <taxon>Bacillus</taxon>
        <taxon>Bacillus cereus group</taxon>
    </lineage>
</organism>
<dbReference type="Proteomes" id="UP000195728">
    <property type="component" value="Unassembled WGS sequence"/>
</dbReference>
<feature type="transmembrane region" description="Helical" evidence="1">
    <location>
        <begin position="5"/>
        <end position="21"/>
    </location>
</feature>
<reference evidence="2 3" key="1">
    <citation type="submission" date="2016-08" db="EMBL/GenBank/DDBJ databases">
        <authorList>
            <person name="Loux V."/>
            <person name="Rue O."/>
        </authorList>
    </citation>
    <scope>NUCLEOTIDE SEQUENCE [LARGE SCALE GENOMIC DNA]</scope>
    <source>
        <strain evidence="2 3">WSBC_10311</strain>
    </source>
</reference>
<evidence type="ECO:0000313" key="3">
    <source>
        <dbReference type="Proteomes" id="UP000195728"/>
    </source>
</evidence>
<evidence type="ECO:0000313" key="2">
    <source>
        <dbReference type="EMBL" id="SCB78412.1"/>
    </source>
</evidence>
<keyword evidence="1" id="KW-1133">Transmembrane helix</keyword>
<gene>
    <name evidence="2" type="ORF">BC10311_00172</name>
</gene>
<comment type="caution">
    <text evidence="2">The sequence shown here is derived from an EMBL/GenBank/DDBJ whole genome shotgun (WGS) entry which is preliminary data.</text>
</comment>
<proteinExistence type="predicted"/>
<dbReference type="EMBL" id="FMBG01000008">
    <property type="protein sequence ID" value="SCB78412.1"/>
    <property type="molecule type" value="Genomic_DNA"/>
</dbReference>
<keyword evidence="1" id="KW-0472">Membrane</keyword>
<evidence type="ECO:0000256" key="1">
    <source>
        <dbReference type="SAM" id="Phobius"/>
    </source>
</evidence>